<reference evidence="1" key="2">
    <citation type="journal article" date="2020" name="Nat. Commun.">
        <title>Large-scale genome sequencing of mycorrhizal fungi provides insights into the early evolution of symbiotic traits.</title>
        <authorList>
            <person name="Miyauchi S."/>
            <person name="Kiss E."/>
            <person name="Kuo A."/>
            <person name="Drula E."/>
            <person name="Kohler A."/>
            <person name="Sanchez-Garcia M."/>
            <person name="Morin E."/>
            <person name="Andreopoulos B."/>
            <person name="Barry K.W."/>
            <person name="Bonito G."/>
            <person name="Buee M."/>
            <person name="Carver A."/>
            <person name="Chen C."/>
            <person name="Cichocki N."/>
            <person name="Clum A."/>
            <person name="Culley D."/>
            <person name="Crous P.W."/>
            <person name="Fauchery L."/>
            <person name="Girlanda M."/>
            <person name="Hayes R.D."/>
            <person name="Keri Z."/>
            <person name="LaButti K."/>
            <person name="Lipzen A."/>
            <person name="Lombard V."/>
            <person name="Magnuson J."/>
            <person name="Maillard F."/>
            <person name="Murat C."/>
            <person name="Nolan M."/>
            <person name="Ohm R.A."/>
            <person name="Pangilinan J."/>
            <person name="Pereira M.F."/>
            <person name="Perotto S."/>
            <person name="Peter M."/>
            <person name="Pfister S."/>
            <person name="Riley R."/>
            <person name="Sitrit Y."/>
            <person name="Stielow J.B."/>
            <person name="Szollosi G."/>
            <person name="Zifcakova L."/>
            <person name="Stursova M."/>
            <person name="Spatafora J.W."/>
            <person name="Tedersoo L."/>
            <person name="Vaario L.M."/>
            <person name="Yamada A."/>
            <person name="Yan M."/>
            <person name="Wang P."/>
            <person name="Xu J."/>
            <person name="Bruns T."/>
            <person name="Baldrian P."/>
            <person name="Vilgalys R."/>
            <person name="Dunand C."/>
            <person name="Henrissat B."/>
            <person name="Grigoriev I.V."/>
            <person name="Hibbett D."/>
            <person name="Nagy L.G."/>
            <person name="Martin F.M."/>
        </authorList>
    </citation>
    <scope>NUCLEOTIDE SEQUENCE</scope>
    <source>
        <strain evidence="1">P2</strain>
    </source>
</reference>
<sequence length="208" mass="23472">TWFEEFESSDSSSTRPSITEILKQLQDEAKNWSPTSRLLAPQIPMERKASSASSFQSSRFPDRLMAHTGYDFEDVAAHDDGAFYVNFDDILKEIDCFIGPEGAEPRQTVVQSQAHSPSHHHIPLPLSPAPQVPPVLPRTKKGSVSKAWSKLKRLFTKKLGEEDQVPPKLSDRLVPERDDKWYEPLFSKDATQPIRGCGYHETIRATPT</sequence>
<accession>A0ACB6ZEQ5</accession>
<reference evidence="1" key="1">
    <citation type="submission" date="2019-10" db="EMBL/GenBank/DDBJ databases">
        <authorList>
            <consortium name="DOE Joint Genome Institute"/>
            <person name="Kuo A."/>
            <person name="Miyauchi S."/>
            <person name="Kiss E."/>
            <person name="Drula E."/>
            <person name="Kohler A."/>
            <person name="Sanchez-Garcia M."/>
            <person name="Andreopoulos B."/>
            <person name="Barry K.W."/>
            <person name="Bonito G."/>
            <person name="Buee M."/>
            <person name="Carver A."/>
            <person name="Chen C."/>
            <person name="Cichocki N."/>
            <person name="Clum A."/>
            <person name="Culley D."/>
            <person name="Crous P.W."/>
            <person name="Fauchery L."/>
            <person name="Girlanda M."/>
            <person name="Hayes R."/>
            <person name="Keri Z."/>
            <person name="Labutti K."/>
            <person name="Lipzen A."/>
            <person name="Lombard V."/>
            <person name="Magnuson J."/>
            <person name="Maillard F."/>
            <person name="Morin E."/>
            <person name="Murat C."/>
            <person name="Nolan M."/>
            <person name="Ohm R."/>
            <person name="Pangilinan J."/>
            <person name="Pereira M."/>
            <person name="Perotto S."/>
            <person name="Peter M."/>
            <person name="Riley R."/>
            <person name="Sitrit Y."/>
            <person name="Stielow B."/>
            <person name="Szollosi G."/>
            <person name="Zifcakova L."/>
            <person name="Stursova M."/>
            <person name="Spatafora J.W."/>
            <person name="Tedersoo L."/>
            <person name="Vaario L.-M."/>
            <person name="Yamada A."/>
            <person name="Yan M."/>
            <person name="Wang P."/>
            <person name="Xu J."/>
            <person name="Bruns T."/>
            <person name="Baldrian P."/>
            <person name="Vilgalys R."/>
            <person name="Henrissat B."/>
            <person name="Grigoriev I.V."/>
            <person name="Hibbett D."/>
            <person name="Nagy L.G."/>
            <person name="Martin F.M."/>
        </authorList>
    </citation>
    <scope>NUCLEOTIDE SEQUENCE</scope>
    <source>
        <strain evidence="1">P2</strain>
    </source>
</reference>
<organism evidence="1 2">
    <name type="scientific">Thelephora ganbajun</name>
    <name type="common">Ganba fungus</name>
    <dbReference type="NCBI Taxonomy" id="370292"/>
    <lineage>
        <taxon>Eukaryota</taxon>
        <taxon>Fungi</taxon>
        <taxon>Dikarya</taxon>
        <taxon>Basidiomycota</taxon>
        <taxon>Agaricomycotina</taxon>
        <taxon>Agaricomycetes</taxon>
        <taxon>Thelephorales</taxon>
        <taxon>Thelephoraceae</taxon>
        <taxon>Thelephora</taxon>
    </lineage>
</organism>
<protein>
    <submittedName>
        <fullName evidence="1">Uncharacterized protein</fullName>
    </submittedName>
</protein>
<gene>
    <name evidence="1" type="ORF">BDM02DRAFT_3243768</name>
</gene>
<keyword evidence="2" id="KW-1185">Reference proteome</keyword>
<dbReference type="Proteomes" id="UP000886501">
    <property type="component" value="Unassembled WGS sequence"/>
</dbReference>
<dbReference type="EMBL" id="MU118023">
    <property type="protein sequence ID" value="KAF9647910.1"/>
    <property type="molecule type" value="Genomic_DNA"/>
</dbReference>
<comment type="caution">
    <text evidence="1">The sequence shown here is derived from an EMBL/GenBank/DDBJ whole genome shotgun (WGS) entry which is preliminary data.</text>
</comment>
<evidence type="ECO:0000313" key="1">
    <source>
        <dbReference type="EMBL" id="KAF9647910.1"/>
    </source>
</evidence>
<evidence type="ECO:0000313" key="2">
    <source>
        <dbReference type="Proteomes" id="UP000886501"/>
    </source>
</evidence>
<feature type="non-terminal residue" evidence="1">
    <location>
        <position position="1"/>
    </location>
</feature>
<proteinExistence type="predicted"/>
<name>A0ACB6ZEQ5_THEGA</name>